<name>A0A6A6RFB8_9PEZI</name>
<dbReference type="EMBL" id="MU004181">
    <property type="protein sequence ID" value="KAF2502157.1"/>
    <property type="molecule type" value="Genomic_DNA"/>
</dbReference>
<dbReference type="PROSITE" id="PS50097">
    <property type="entry name" value="BTB"/>
    <property type="match status" value="1"/>
</dbReference>
<evidence type="ECO:0000313" key="3">
    <source>
        <dbReference type="Proteomes" id="UP000799750"/>
    </source>
</evidence>
<evidence type="ECO:0000313" key="2">
    <source>
        <dbReference type="EMBL" id="KAF2502157.1"/>
    </source>
</evidence>
<dbReference type="Pfam" id="PF00651">
    <property type="entry name" value="BTB"/>
    <property type="match status" value="1"/>
</dbReference>
<accession>A0A6A6RFB8</accession>
<dbReference type="InterPro" id="IPR000210">
    <property type="entry name" value="BTB/POZ_dom"/>
</dbReference>
<dbReference type="AlphaFoldDB" id="A0A6A6RFB8"/>
<dbReference type="Gene3D" id="3.30.710.10">
    <property type="entry name" value="Potassium Channel Kv1.1, Chain A"/>
    <property type="match status" value="1"/>
</dbReference>
<feature type="domain" description="BTB" evidence="1">
    <location>
        <begin position="18"/>
        <end position="87"/>
    </location>
</feature>
<dbReference type="CDD" id="cd18186">
    <property type="entry name" value="BTB_POZ_ZBTB_KLHL-like"/>
    <property type="match status" value="1"/>
</dbReference>
<organism evidence="2 3">
    <name type="scientific">Lophium mytilinum</name>
    <dbReference type="NCBI Taxonomy" id="390894"/>
    <lineage>
        <taxon>Eukaryota</taxon>
        <taxon>Fungi</taxon>
        <taxon>Dikarya</taxon>
        <taxon>Ascomycota</taxon>
        <taxon>Pezizomycotina</taxon>
        <taxon>Dothideomycetes</taxon>
        <taxon>Pleosporomycetidae</taxon>
        <taxon>Mytilinidiales</taxon>
        <taxon>Mytilinidiaceae</taxon>
        <taxon>Lophium</taxon>
    </lineage>
</organism>
<dbReference type="InterPro" id="IPR011333">
    <property type="entry name" value="SKP1/BTB/POZ_sf"/>
</dbReference>
<keyword evidence="3" id="KW-1185">Reference proteome</keyword>
<protein>
    <recommendedName>
        <fullName evidence="1">BTB domain-containing protein</fullName>
    </recommendedName>
</protein>
<sequence>MENSLTDTNRQYDNPELSDVTLRLHVPGCPIEDIKAHMVLLCLHSSWFRQHALRQEDVNVINVFVKDSECFKKMLQFCYTLEYDYESDHRAVLHSLSTDTFPRQHIIVHQLAEDYGLPALSERAIQAFAHLFTTWRDIPSNSAATKKKVRETWIREALEIAVGIHYPGRGVNEIGSEMGRAIAKEIVTQSPGQQDHQVIIDLYKRQNEEV</sequence>
<dbReference type="Proteomes" id="UP000799750">
    <property type="component" value="Unassembled WGS sequence"/>
</dbReference>
<reference evidence="2" key="1">
    <citation type="journal article" date="2020" name="Stud. Mycol.">
        <title>101 Dothideomycetes genomes: a test case for predicting lifestyles and emergence of pathogens.</title>
        <authorList>
            <person name="Haridas S."/>
            <person name="Albert R."/>
            <person name="Binder M."/>
            <person name="Bloem J."/>
            <person name="Labutti K."/>
            <person name="Salamov A."/>
            <person name="Andreopoulos B."/>
            <person name="Baker S."/>
            <person name="Barry K."/>
            <person name="Bills G."/>
            <person name="Bluhm B."/>
            <person name="Cannon C."/>
            <person name="Castanera R."/>
            <person name="Culley D."/>
            <person name="Daum C."/>
            <person name="Ezra D."/>
            <person name="Gonzalez J."/>
            <person name="Henrissat B."/>
            <person name="Kuo A."/>
            <person name="Liang C."/>
            <person name="Lipzen A."/>
            <person name="Lutzoni F."/>
            <person name="Magnuson J."/>
            <person name="Mondo S."/>
            <person name="Nolan M."/>
            <person name="Ohm R."/>
            <person name="Pangilinan J."/>
            <person name="Park H.-J."/>
            <person name="Ramirez L."/>
            <person name="Alfaro M."/>
            <person name="Sun H."/>
            <person name="Tritt A."/>
            <person name="Yoshinaga Y."/>
            <person name="Zwiers L.-H."/>
            <person name="Turgeon B."/>
            <person name="Goodwin S."/>
            <person name="Spatafora J."/>
            <person name="Crous P."/>
            <person name="Grigoriev I."/>
        </authorList>
    </citation>
    <scope>NUCLEOTIDE SEQUENCE</scope>
    <source>
        <strain evidence="2">CBS 269.34</strain>
    </source>
</reference>
<dbReference type="OrthoDB" id="6359816at2759"/>
<proteinExistence type="predicted"/>
<dbReference type="SUPFAM" id="SSF54695">
    <property type="entry name" value="POZ domain"/>
    <property type="match status" value="1"/>
</dbReference>
<gene>
    <name evidence="2" type="ORF">BU16DRAFT_532545</name>
</gene>
<evidence type="ECO:0000259" key="1">
    <source>
        <dbReference type="PROSITE" id="PS50097"/>
    </source>
</evidence>